<dbReference type="GO" id="GO:0000139">
    <property type="term" value="C:Golgi membrane"/>
    <property type="evidence" value="ECO:0007669"/>
    <property type="project" value="UniProtKB-SubCell"/>
</dbReference>
<keyword evidence="2 10" id="KW-0853">WD repeat</keyword>
<dbReference type="GO" id="GO:0005085">
    <property type="term" value="F:guanyl-nucleotide exchange factor activity"/>
    <property type="evidence" value="ECO:0007669"/>
    <property type="project" value="InterPro"/>
</dbReference>
<keyword evidence="7 10" id="KW-0653">Protein transport</keyword>
<dbReference type="GO" id="GO:0015031">
    <property type="term" value="P:protein transport"/>
    <property type="evidence" value="ECO:0007669"/>
    <property type="project" value="UniProtKB-KW"/>
</dbReference>
<dbReference type="InterPro" id="IPR045260">
    <property type="entry name" value="Sec12-like"/>
</dbReference>
<evidence type="ECO:0000256" key="5">
    <source>
        <dbReference type="ARBA" id="ARBA00022824"/>
    </source>
</evidence>
<evidence type="ECO:0000256" key="6">
    <source>
        <dbReference type="ARBA" id="ARBA00022892"/>
    </source>
</evidence>
<dbReference type="OrthoDB" id="16538at2759"/>
<dbReference type="STRING" id="150374.A0A0M8N3P5"/>
<keyword evidence="1 10" id="KW-0813">Transport</keyword>
<dbReference type="GO" id="GO:0003400">
    <property type="term" value="P:regulation of COPII vesicle coating"/>
    <property type="evidence" value="ECO:0007669"/>
    <property type="project" value="UniProtKB-UniRule"/>
</dbReference>
<protein>
    <recommendedName>
        <fullName evidence="10">Guanine nucleotide-exchange factor SEC12</fullName>
    </recommendedName>
</protein>
<reference evidence="11 12" key="1">
    <citation type="submission" date="2015-07" db="EMBL/GenBank/DDBJ databases">
        <title>The genome of the fungus Escovopsis weberi, a specialized disease agent of ant agriculture.</title>
        <authorList>
            <person name="de Man T.J."/>
            <person name="Stajich J.E."/>
            <person name="Kubicek C.P."/>
            <person name="Chenthamara K."/>
            <person name="Atanasova L."/>
            <person name="Druzhinina I.S."/>
            <person name="Birnbaum S."/>
            <person name="Barribeau S.M."/>
            <person name="Teiling C."/>
            <person name="Suen G."/>
            <person name="Currie C."/>
            <person name="Gerardo N.M."/>
        </authorList>
    </citation>
    <scope>NUCLEOTIDE SEQUENCE [LARGE SCALE GENOMIC DNA]</scope>
</reference>
<accession>A0A0M8N3P5</accession>
<name>A0A0M8N3P5_ESCWE</name>
<comment type="similarity">
    <text evidence="10">Belongs to the WD repeat SEC12 family.</text>
</comment>
<keyword evidence="8" id="KW-1133">Transmembrane helix</keyword>
<proteinExistence type="inferred from homology"/>
<evidence type="ECO:0000256" key="4">
    <source>
        <dbReference type="ARBA" id="ARBA00022737"/>
    </source>
</evidence>
<comment type="subcellular location">
    <subcellularLocation>
        <location evidence="10">Endoplasmic reticulum membrane</location>
        <topology evidence="10">Single-pass type II membrane protein</topology>
    </subcellularLocation>
    <subcellularLocation>
        <location evidence="10">Golgi apparatus membrane</location>
        <topology evidence="10">Single-pass type II membrane protein</topology>
    </subcellularLocation>
</comment>
<evidence type="ECO:0000256" key="3">
    <source>
        <dbReference type="ARBA" id="ARBA00022692"/>
    </source>
</evidence>
<keyword evidence="3" id="KW-0812">Transmembrane</keyword>
<evidence type="ECO:0000256" key="2">
    <source>
        <dbReference type="ARBA" id="ARBA00022574"/>
    </source>
</evidence>
<keyword evidence="9" id="KW-0472">Membrane</keyword>
<gene>
    <name evidence="11" type="ORF">ESCO_000166</name>
</gene>
<dbReference type="GO" id="GO:0006888">
    <property type="term" value="P:endoplasmic reticulum to Golgi vesicle-mediated transport"/>
    <property type="evidence" value="ECO:0007669"/>
    <property type="project" value="UniProtKB-UniRule"/>
</dbReference>
<dbReference type="InterPro" id="IPR015943">
    <property type="entry name" value="WD40/YVTN_repeat-like_dom_sf"/>
</dbReference>
<keyword evidence="6" id="KW-0931">ER-Golgi transport</keyword>
<dbReference type="Proteomes" id="UP000053831">
    <property type="component" value="Unassembled WGS sequence"/>
</dbReference>
<comment type="caution">
    <text evidence="11">The sequence shown here is derived from an EMBL/GenBank/DDBJ whole genome shotgun (WGS) entry which is preliminary data.</text>
</comment>
<sequence length="598" mass="64254">MASPFPRASIELDYPLYALSFDPQNASRLVVGGGGGATRTGNSAFASSLRGRLQTVLETDAPDTLRVAGELELSRDEDSVMSLAFGADQDDANSPFVFAGVNSSPDDVEKGTNYHLRCLSVEQSKARAAAGAKAPETVIAEVSRHSFFGKPDADTYQRLLRTAGRLGAAASGMGKESQLAVFDAAAPKPRLRGVIELPKDAEELDVVQVGKEEYLVAFCYKYELYLVRVGKENGDPELIFTMPDDHGERPAFRSIRFMTPNFLLAVSNLPKRSGAIIQGFRLPGPGHENARIAASVRVPGKISATSLAVANVHPATPAGNTQFIIAVAANDCSIHLYTVEHQALSAIQMLSKMYPLYTLKDVHNGDSITGVAFSTFIPPTTAPAPTHPQYIKLASITLQKGVAVHSIPLRRRVDAAGGTSKTPSARYVTAMRSKAPSNKPLVLTLSVMVLIMAILGQGILEMYGWSKPVVHVHKFLPGMYGSLRDPAHPPAYFASQEYLISRLAGTARPEGETLVIWESEQPVTAADGSVGGDIKLDVHIEEVHGPAKAWEELSEKQKQAWREKLRKAGAWTQNMGESVFRGLVFSELAGAVGRAVAG</sequence>
<keyword evidence="12" id="KW-1185">Reference proteome</keyword>
<dbReference type="EMBL" id="LGSR01000020">
    <property type="protein sequence ID" value="KOS19310.1"/>
    <property type="molecule type" value="Genomic_DNA"/>
</dbReference>
<dbReference type="GO" id="GO:0005789">
    <property type="term" value="C:endoplasmic reticulum membrane"/>
    <property type="evidence" value="ECO:0007669"/>
    <property type="project" value="UniProtKB-SubCell"/>
</dbReference>
<evidence type="ECO:0000256" key="10">
    <source>
        <dbReference type="RuleBase" id="RU369019"/>
    </source>
</evidence>
<organism evidence="11 12">
    <name type="scientific">Escovopsis weberi</name>
    <dbReference type="NCBI Taxonomy" id="150374"/>
    <lineage>
        <taxon>Eukaryota</taxon>
        <taxon>Fungi</taxon>
        <taxon>Dikarya</taxon>
        <taxon>Ascomycota</taxon>
        <taxon>Pezizomycotina</taxon>
        <taxon>Sordariomycetes</taxon>
        <taxon>Hypocreomycetidae</taxon>
        <taxon>Hypocreales</taxon>
        <taxon>Hypocreaceae</taxon>
        <taxon>Escovopsis</taxon>
    </lineage>
</organism>
<evidence type="ECO:0000313" key="11">
    <source>
        <dbReference type="EMBL" id="KOS19310.1"/>
    </source>
</evidence>
<evidence type="ECO:0000256" key="9">
    <source>
        <dbReference type="ARBA" id="ARBA00023136"/>
    </source>
</evidence>
<evidence type="ECO:0000256" key="1">
    <source>
        <dbReference type="ARBA" id="ARBA00022448"/>
    </source>
</evidence>
<dbReference type="PANTHER" id="PTHR23284">
    <property type="entry name" value="PROLACTIN REGULATORY ELEMENT BINDING PROTEIN"/>
    <property type="match status" value="1"/>
</dbReference>
<dbReference type="PANTHER" id="PTHR23284:SF0">
    <property type="entry name" value="PROLACTIN REGULATORY ELEMENT-BINDING PROTEIN"/>
    <property type="match status" value="1"/>
</dbReference>
<keyword evidence="4 10" id="KW-0677">Repeat</keyword>
<evidence type="ECO:0000256" key="7">
    <source>
        <dbReference type="ARBA" id="ARBA00022927"/>
    </source>
</evidence>
<evidence type="ECO:0000256" key="8">
    <source>
        <dbReference type="ARBA" id="ARBA00022989"/>
    </source>
</evidence>
<dbReference type="AlphaFoldDB" id="A0A0M8N3P5"/>
<evidence type="ECO:0000313" key="12">
    <source>
        <dbReference type="Proteomes" id="UP000053831"/>
    </source>
</evidence>
<dbReference type="Gene3D" id="2.130.10.10">
    <property type="entry name" value="YVTN repeat-like/Quinoprotein amine dehydrogenase"/>
    <property type="match status" value="1"/>
</dbReference>
<comment type="function">
    <text evidence="10">Guanine nucleotide-exchange factor (GEF) required for the formation or budding of transport vesicles from the ER.</text>
</comment>
<keyword evidence="5 10" id="KW-0256">Endoplasmic reticulum</keyword>